<protein>
    <submittedName>
        <fullName evidence="2">Histone-lysine N-methyltransferase SETMAR (inferred by orthology to a human protein)</fullName>
    </submittedName>
</protein>
<evidence type="ECO:0000313" key="2">
    <source>
        <dbReference type="WBParaSite" id="SVE_1188500.1"/>
    </source>
</evidence>
<organism evidence="1 2">
    <name type="scientific">Strongyloides venezuelensis</name>
    <name type="common">Threadworm</name>
    <dbReference type="NCBI Taxonomy" id="75913"/>
    <lineage>
        <taxon>Eukaryota</taxon>
        <taxon>Metazoa</taxon>
        <taxon>Ecdysozoa</taxon>
        <taxon>Nematoda</taxon>
        <taxon>Chromadorea</taxon>
        <taxon>Rhabditida</taxon>
        <taxon>Tylenchina</taxon>
        <taxon>Panagrolaimomorpha</taxon>
        <taxon>Strongyloidoidea</taxon>
        <taxon>Strongyloididae</taxon>
        <taxon>Strongyloides</taxon>
    </lineage>
</organism>
<dbReference type="Gene3D" id="3.30.420.10">
    <property type="entry name" value="Ribonuclease H-like superfamily/Ribonuclease H"/>
    <property type="match status" value="1"/>
</dbReference>
<dbReference type="GO" id="GO:0031297">
    <property type="term" value="P:replication fork processing"/>
    <property type="evidence" value="ECO:0007669"/>
    <property type="project" value="TreeGrafter"/>
</dbReference>
<dbReference type="GO" id="GO:0003697">
    <property type="term" value="F:single-stranded DNA binding"/>
    <property type="evidence" value="ECO:0007669"/>
    <property type="project" value="TreeGrafter"/>
</dbReference>
<dbReference type="GO" id="GO:0003690">
    <property type="term" value="F:double-stranded DNA binding"/>
    <property type="evidence" value="ECO:0007669"/>
    <property type="project" value="TreeGrafter"/>
</dbReference>
<dbReference type="InterPro" id="IPR052709">
    <property type="entry name" value="Transposase-MT_Hybrid"/>
</dbReference>
<proteinExistence type="predicted"/>
<keyword evidence="1" id="KW-1185">Reference proteome</keyword>
<dbReference type="InterPro" id="IPR036397">
    <property type="entry name" value="RNaseH_sf"/>
</dbReference>
<reference evidence="1" key="1">
    <citation type="submission" date="2014-07" db="EMBL/GenBank/DDBJ databases">
        <authorList>
            <person name="Martin A.A"/>
            <person name="De Silva N."/>
        </authorList>
    </citation>
    <scope>NUCLEOTIDE SEQUENCE</scope>
</reference>
<dbReference type="GO" id="GO:0035861">
    <property type="term" value="C:site of double-strand break"/>
    <property type="evidence" value="ECO:0007669"/>
    <property type="project" value="TreeGrafter"/>
</dbReference>
<dbReference type="PANTHER" id="PTHR46060">
    <property type="entry name" value="MARINER MOS1 TRANSPOSASE-LIKE PROTEIN"/>
    <property type="match status" value="1"/>
</dbReference>
<reference evidence="2" key="2">
    <citation type="submission" date="2015-08" db="UniProtKB">
        <authorList>
            <consortium name="WormBaseParasite"/>
        </authorList>
    </citation>
    <scope>IDENTIFICATION</scope>
</reference>
<accession>A0A0K0FQM6</accession>
<dbReference type="STRING" id="75913.A0A0K0FQM6"/>
<dbReference type="WBParaSite" id="SVE_1188500.1">
    <property type="protein sequence ID" value="SVE_1188500.1"/>
    <property type="gene ID" value="SVE_1188500"/>
</dbReference>
<dbReference type="GO" id="GO:0044774">
    <property type="term" value="P:mitotic DNA integrity checkpoint signaling"/>
    <property type="evidence" value="ECO:0007669"/>
    <property type="project" value="TreeGrafter"/>
</dbReference>
<dbReference type="Proteomes" id="UP000035680">
    <property type="component" value="Unassembled WGS sequence"/>
</dbReference>
<dbReference type="GO" id="GO:0000793">
    <property type="term" value="C:condensed chromosome"/>
    <property type="evidence" value="ECO:0007669"/>
    <property type="project" value="TreeGrafter"/>
</dbReference>
<name>A0A0K0FQM6_STRVS</name>
<dbReference type="AlphaFoldDB" id="A0A0K0FQM6"/>
<dbReference type="GO" id="GO:0000729">
    <property type="term" value="P:DNA double-strand break processing"/>
    <property type="evidence" value="ECO:0007669"/>
    <property type="project" value="TreeGrafter"/>
</dbReference>
<dbReference type="GO" id="GO:0042800">
    <property type="term" value="F:histone H3K4 methyltransferase activity"/>
    <property type="evidence" value="ECO:0007669"/>
    <property type="project" value="TreeGrafter"/>
</dbReference>
<dbReference type="PANTHER" id="PTHR46060:SF2">
    <property type="entry name" value="HISTONE-LYSINE N-METHYLTRANSFERASE SETMAR"/>
    <property type="match status" value="1"/>
</dbReference>
<dbReference type="GO" id="GO:0006303">
    <property type="term" value="P:double-strand break repair via nonhomologous end joining"/>
    <property type="evidence" value="ECO:0007669"/>
    <property type="project" value="TreeGrafter"/>
</dbReference>
<sequence>MKALRMKTVEDQLQLLIMTSWKDVIEADSRQTVREVSKVLGQIGKTKKLDQRIPHELDEYQKNRRFEICSSLLLRNKNDPFLERIVTCDKKWILYDNRKRNGQ</sequence>
<dbReference type="GO" id="GO:0005634">
    <property type="term" value="C:nucleus"/>
    <property type="evidence" value="ECO:0007669"/>
    <property type="project" value="TreeGrafter"/>
</dbReference>
<dbReference type="GO" id="GO:0046975">
    <property type="term" value="F:histone H3K36 methyltransferase activity"/>
    <property type="evidence" value="ECO:0007669"/>
    <property type="project" value="TreeGrafter"/>
</dbReference>
<dbReference type="GO" id="GO:0044547">
    <property type="term" value="F:DNA topoisomerase binding"/>
    <property type="evidence" value="ECO:0007669"/>
    <property type="project" value="TreeGrafter"/>
</dbReference>
<evidence type="ECO:0000313" key="1">
    <source>
        <dbReference type="Proteomes" id="UP000035680"/>
    </source>
</evidence>
<dbReference type="GO" id="GO:0015074">
    <property type="term" value="P:DNA integration"/>
    <property type="evidence" value="ECO:0007669"/>
    <property type="project" value="TreeGrafter"/>
</dbReference>
<dbReference type="GO" id="GO:0000014">
    <property type="term" value="F:single-stranded DNA endodeoxyribonuclease activity"/>
    <property type="evidence" value="ECO:0007669"/>
    <property type="project" value="TreeGrafter"/>
</dbReference>